<dbReference type="PROSITE" id="PS50931">
    <property type="entry name" value="HTH_LYSR"/>
    <property type="match status" value="1"/>
</dbReference>
<dbReference type="GO" id="GO:0003700">
    <property type="term" value="F:DNA-binding transcription factor activity"/>
    <property type="evidence" value="ECO:0007669"/>
    <property type="project" value="InterPro"/>
</dbReference>
<evidence type="ECO:0000259" key="5">
    <source>
        <dbReference type="PROSITE" id="PS50931"/>
    </source>
</evidence>
<keyword evidence="2" id="KW-0805">Transcription regulation</keyword>
<dbReference type="SUPFAM" id="SSF46785">
    <property type="entry name" value="Winged helix' DNA-binding domain"/>
    <property type="match status" value="1"/>
</dbReference>
<keyword evidence="4" id="KW-0804">Transcription</keyword>
<evidence type="ECO:0000313" key="7">
    <source>
        <dbReference type="Proteomes" id="UP000219374"/>
    </source>
</evidence>
<dbReference type="InterPro" id="IPR000847">
    <property type="entry name" value="LysR_HTH_N"/>
</dbReference>
<keyword evidence="3 6" id="KW-0238">DNA-binding</keyword>
<dbReference type="RefSeq" id="WP_097120338.1">
    <property type="nucleotide sequence ID" value="NZ_OCND01000001.1"/>
</dbReference>
<dbReference type="SUPFAM" id="SSF53850">
    <property type="entry name" value="Periplasmic binding protein-like II"/>
    <property type="match status" value="1"/>
</dbReference>
<dbReference type="Gene3D" id="3.40.190.290">
    <property type="match status" value="1"/>
</dbReference>
<evidence type="ECO:0000256" key="1">
    <source>
        <dbReference type="ARBA" id="ARBA00009437"/>
    </source>
</evidence>
<dbReference type="GO" id="GO:0000976">
    <property type="term" value="F:transcription cis-regulatory region binding"/>
    <property type="evidence" value="ECO:0007669"/>
    <property type="project" value="TreeGrafter"/>
</dbReference>
<gene>
    <name evidence="6" type="ORF">SAMN06296416_101557</name>
</gene>
<keyword evidence="7" id="KW-1185">Reference proteome</keyword>
<dbReference type="OrthoDB" id="9808620at2"/>
<dbReference type="InterPro" id="IPR036390">
    <property type="entry name" value="WH_DNA-bd_sf"/>
</dbReference>
<dbReference type="PRINTS" id="PR00039">
    <property type="entry name" value="HTHLYSR"/>
</dbReference>
<dbReference type="PANTHER" id="PTHR30126">
    <property type="entry name" value="HTH-TYPE TRANSCRIPTIONAL REGULATOR"/>
    <property type="match status" value="1"/>
</dbReference>
<dbReference type="AlphaFoldDB" id="A0A286CY40"/>
<dbReference type="Pfam" id="PF03466">
    <property type="entry name" value="LysR_substrate"/>
    <property type="match status" value="1"/>
</dbReference>
<accession>A0A286CY40</accession>
<organism evidence="6 7">
    <name type="scientific">Pseudoxanthomonas wuyuanensis</name>
    <dbReference type="NCBI Taxonomy" id="1073196"/>
    <lineage>
        <taxon>Bacteria</taxon>
        <taxon>Pseudomonadati</taxon>
        <taxon>Pseudomonadota</taxon>
        <taxon>Gammaproteobacteria</taxon>
        <taxon>Lysobacterales</taxon>
        <taxon>Lysobacteraceae</taxon>
        <taxon>Pseudoxanthomonas</taxon>
    </lineage>
</organism>
<evidence type="ECO:0000256" key="3">
    <source>
        <dbReference type="ARBA" id="ARBA00023125"/>
    </source>
</evidence>
<dbReference type="Pfam" id="PF00126">
    <property type="entry name" value="HTH_1"/>
    <property type="match status" value="1"/>
</dbReference>
<proteinExistence type="inferred from homology"/>
<dbReference type="Gene3D" id="1.10.10.10">
    <property type="entry name" value="Winged helix-like DNA-binding domain superfamily/Winged helix DNA-binding domain"/>
    <property type="match status" value="1"/>
</dbReference>
<comment type="similarity">
    <text evidence="1">Belongs to the LysR transcriptional regulatory family.</text>
</comment>
<dbReference type="FunFam" id="1.10.10.10:FF:000001">
    <property type="entry name" value="LysR family transcriptional regulator"/>
    <property type="match status" value="1"/>
</dbReference>
<name>A0A286CY40_9GAMM</name>
<evidence type="ECO:0000256" key="2">
    <source>
        <dbReference type="ARBA" id="ARBA00023015"/>
    </source>
</evidence>
<dbReference type="PANTHER" id="PTHR30126:SF39">
    <property type="entry name" value="HTH-TYPE TRANSCRIPTIONAL REGULATOR CYSL"/>
    <property type="match status" value="1"/>
</dbReference>
<dbReference type="InterPro" id="IPR036388">
    <property type="entry name" value="WH-like_DNA-bd_sf"/>
</dbReference>
<evidence type="ECO:0000313" key="6">
    <source>
        <dbReference type="EMBL" id="SOD51308.1"/>
    </source>
</evidence>
<protein>
    <submittedName>
        <fullName evidence="6">DNA-binding transcriptional regulator, LysR family</fullName>
    </submittedName>
</protein>
<dbReference type="InterPro" id="IPR005119">
    <property type="entry name" value="LysR_subst-bd"/>
</dbReference>
<dbReference type="CDD" id="cd08420">
    <property type="entry name" value="PBP2_CysL_like"/>
    <property type="match status" value="1"/>
</dbReference>
<feature type="domain" description="HTH lysR-type" evidence="5">
    <location>
        <begin position="3"/>
        <end position="66"/>
    </location>
</feature>
<dbReference type="EMBL" id="OCND01000001">
    <property type="protein sequence ID" value="SOD51308.1"/>
    <property type="molecule type" value="Genomic_DNA"/>
</dbReference>
<dbReference type="Proteomes" id="UP000219374">
    <property type="component" value="Unassembled WGS sequence"/>
</dbReference>
<sequence>MQLNLHLLRMFMGVVEHQGFSRAAVALHVTQSAMSKAVRELEHQLGLPLLERAGHDGRSARGVRLTEGGQALYQHARGIFAMERAAVDEVRSRVELRSGRLRIGASTTVAGYWLPAVMSRFSQAFPHLELELQVANTEEIGEAIVGYRIDVAFVEGHVDAPGISSVPWRDENLLLVAATDSPLARRRKPDRDALASQTWLVREQGSGTRQVTEHLLRSHGIQPRRRVEIGSNEAIARTVAAGMGIAVLPEVVVADLLGARRLHSVAIGQGGMSRPLFRLELANRPRSPALQALLSLLRE</sequence>
<evidence type="ECO:0000256" key="4">
    <source>
        <dbReference type="ARBA" id="ARBA00023163"/>
    </source>
</evidence>
<reference evidence="6 7" key="1">
    <citation type="submission" date="2017-09" db="EMBL/GenBank/DDBJ databases">
        <authorList>
            <person name="Ehlers B."/>
            <person name="Leendertz F.H."/>
        </authorList>
    </citation>
    <scope>NUCLEOTIDE SEQUENCE [LARGE SCALE GENOMIC DNA]</scope>
    <source>
        <strain evidence="6 7">CGMCC 1.10978</strain>
    </source>
</reference>